<proteinExistence type="predicted"/>
<dbReference type="RefSeq" id="WP_023718671.1">
    <property type="nucleotide sequence ID" value="NZ_FNEE01000002.1"/>
</dbReference>
<keyword evidence="4" id="KW-1185">Reference proteome</keyword>
<evidence type="ECO:0000256" key="1">
    <source>
        <dbReference type="SAM" id="MobiDB-lite"/>
    </source>
</evidence>
<gene>
    <name evidence="3" type="ORF">SAMN05428953_102503</name>
</gene>
<keyword evidence="2" id="KW-0472">Membrane</keyword>
<feature type="transmembrane region" description="Helical" evidence="2">
    <location>
        <begin position="44"/>
        <end position="65"/>
    </location>
</feature>
<dbReference type="Proteomes" id="UP000198894">
    <property type="component" value="Unassembled WGS sequence"/>
</dbReference>
<feature type="compositionally biased region" description="Polar residues" evidence="1">
    <location>
        <begin position="1"/>
        <end position="10"/>
    </location>
</feature>
<dbReference type="EMBL" id="FNEE01000002">
    <property type="protein sequence ID" value="SDI64961.1"/>
    <property type="molecule type" value="Genomic_DNA"/>
</dbReference>
<keyword evidence="2" id="KW-0812">Transmembrane</keyword>
<evidence type="ECO:0000313" key="4">
    <source>
        <dbReference type="Proteomes" id="UP000198894"/>
    </source>
</evidence>
<name>A0A1G8MAJ9_9HYPH</name>
<keyword evidence="2" id="KW-1133">Transmembrane helix</keyword>
<feature type="region of interest" description="Disordered" evidence="1">
    <location>
        <begin position="1"/>
        <end position="22"/>
    </location>
</feature>
<protein>
    <submittedName>
        <fullName evidence="3">Uncharacterized protein</fullName>
    </submittedName>
</protein>
<feature type="compositionally biased region" description="Basic and acidic residues" evidence="1">
    <location>
        <begin position="11"/>
        <end position="22"/>
    </location>
</feature>
<evidence type="ECO:0000313" key="3">
    <source>
        <dbReference type="EMBL" id="SDI64961.1"/>
    </source>
</evidence>
<reference evidence="4" key="1">
    <citation type="submission" date="2016-10" db="EMBL/GenBank/DDBJ databases">
        <authorList>
            <person name="Varghese N."/>
            <person name="Submissions S."/>
        </authorList>
    </citation>
    <scope>NUCLEOTIDE SEQUENCE [LARGE SCALE GENOMIC DNA]</scope>
    <source>
        <strain evidence="4">CGMCC 1.11022</strain>
    </source>
</reference>
<sequence>MSDLQSSDPESPTHPELDVRQSSHPELEDYAGGLIQARVGFIPLWLLVVYVLLFAWGLYYMYVYWGGLGPGRLF</sequence>
<evidence type="ECO:0000256" key="2">
    <source>
        <dbReference type="SAM" id="Phobius"/>
    </source>
</evidence>
<accession>A0A1G8MAJ9</accession>
<organism evidence="3 4">
    <name type="scientific">Mesorhizobium muleiense</name>
    <dbReference type="NCBI Taxonomy" id="1004279"/>
    <lineage>
        <taxon>Bacteria</taxon>
        <taxon>Pseudomonadati</taxon>
        <taxon>Pseudomonadota</taxon>
        <taxon>Alphaproteobacteria</taxon>
        <taxon>Hyphomicrobiales</taxon>
        <taxon>Phyllobacteriaceae</taxon>
        <taxon>Mesorhizobium</taxon>
    </lineage>
</organism>
<dbReference type="AlphaFoldDB" id="A0A1G8MAJ9"/>